<accession>A0A839XGI4</accession>
<gene>
    <name evidence="1" type="ORF">FB384_001976</name>
</gene>
<reference evidence="1 2" key="1">
    <citation type="submission" date="2020-08" db="EMBL/GenBank/DDBJ databases">
        <title>Sequencing the genomes of 1000 actinobacteria strains.</title>
        <authorList>
            <person name="Klenk H.-P."/>
        </authorList>
    </citation>
    <scope>NUCLEOTIDE SEQUENCE [LARGE SCALE GENOMIC DNA]</scope>
    <source>
        <strain evidence="1 2">DSM 45267</strain>
    </source>
</reference>
<name>A0A839XGI4_9PSEU</name>
<dbReference type="AlphaFoldDB" id="A0A839XGI4"/>
<evidence type="ECO:0000313" key="1">
    <source>
        <dbReference type="EMBL" id="MBB3663072.1"/>
    </source>
</evidence>
<sequence length="279" mass="30079">MCRLAGLFRRPRVPPRRCGRKRGLGGPLGPGVRARVGCTAIVGGAAADRRTVTVLRAASVRRTAPVLSTVPTLNTVPVARRREPLTRFGGREGFEGFGRRPWTRRSALTSRRSRRRRGRPRHTVVFRTLRVVRGVREPACLGVVTGLGQQFGHARAAVPFEGTPAPAFGVGAVPFCAAAPFGDLVRGGLGVARGRRAVLVGHAPTPSPETPGHMPLSRHVRDRGVIGSPAVCAIVRTSLFRDDTKARTFYTELRCMTSPIPQPGSSWSGFTNAVERNAY</sequence>
<dbReference type="EMBL" id="JACIBS010000001">
    <property type="protein sequence ID" value="MBB3663072.1"/>
    <property type="molecule type" value="Genomic_DNA"/>
</dbReference>
<dbReference type="Proteomes" id="UP000564573">
    <property type="component" value="Unassembled WGS sequence"/>
</dbReference>
<comment type="caution">
    <text evidence="1">The sequence shown here is derived from an EMBL/GenBank/DDBJ whole genome shotgun (WGS) entry which is preliminary data.</text>
</comment>
<keyword evidence="2" id="KW-1185">Reference proteome</keyword>
<proteinExistence type="predicted"/>
<evidence type="ECO:0000313" key="2">
    <source>
        <dbReference type="Proteomes" id="UP000564573"/>
    </source>
</evidence>
<organism evidence="1 2">
    <name type="scientific">Prauserella sediminis</name>
    <dbReference type="NCBI Taxonomy" id="577680"/>
    <lineage>
        <taxon>Bacteria</taxon>
        <taxon>Bacillati</taxon>
        <taxon>Actinomycetota</taxon>
        <taxon>Actinomycetes</taxon>
        <taxon>Pseudonocardiales</taxon>
        <taxon>Pseudonocardiaceae</taxon>
        <taxon>Prauserella</taxon>
        <taxon>Prauserella salsuginis group</taxon>
    </lineage>
</organism>
<protein>
    <submittedName>
        <fullName evidence="1">Uncharacterized protein</fullName>
    </submittedName>
</protein>